<dbReference type="Proteomes" id="UP000030758">
    <property type="component" value="Unassembled WGS sequence"/>
</dbReference>
<dbReference type="EMBL" id="KL367722">
    <property type="protein sequence ID" value="KFD59874.1"/>
    <property type="molecule type" value="Genomic_DNA"/>
</dbReference>
<evidence type="ECO:0008006" key="3">
    <source>
        <dbReference type="Google" id="ProtNLM"/>
    </source>
</evidence>
<protein>
    <recommendedName>
        <fullName evidence="3">DUF229 domain containing protein</fullName>
    </recommendedName>
</protein>
<evidence type="ECO:0000313" key="2">
    <source>
        <dbReference type="EMBL" id="KFD59874.1"/>
    </source>
</evidence>
<dbReference type="FunFam" id="3.40.720.10:FF:000017">
    <property type="entry name" value="Predicted protein"/>
    <property type="match status" value="1"/>
</dbReference>
<dbReference type="InterPro" id="IPR017850">
    <property type="entry name" value="Alkaline_phosphatase_core_sf"/>
</dbReference>
<dbReference type="Pfam" id="PF02995">
    <property type="entry name" value="DUF229"/>
    <property type="match status" value="2"/>
</dbReference>
<dbReference type="SUPFAM" id="SSF53649">
    <property type="entry name" value="Alkaline phosphatase-like"/>
    <property type="match status" value="1"/>
</dbReference>
<dbReference type="Gene3D" id="3.40.720.10">
    <property type="entry name" value="Alkaline Phosphatase, subunit A"/>
    <property type="match status" value="1"/>
</dbReference>
<dbReference type="AlphaFoldDB" id="A0A085MRM8"/>
<evidence type="ECO:0000256" key="1">
    <source>
        <dbReference type="SAM" id="Phobius"/>
    </source>
</evidence>
<gene>
    <name evidence="2" type="ORF">M514_27946</name>
</gene>
<dbReference type="PANTHER" id="PTHR10974:SF1">
    <property type="entry name" value="FI08016P-RELATED"/>
    <property type="match status" value="1"/>
</dbReference>
<keyword evidence="1" id="KW-0812">Transmembrane</keyword>
<name>A0A085MRM8_9BILA</name>
<sequence length="836" mass="95432">MLARANTLSWPSHKRIARSKLGICFLVCTTIATFFLLTITDSLSNLSYVKRRSDLLHPFLPAVEVSQDQYGEEHSSKKSAIGTGCVRPTQNINDSEMMEMFSPVTPLKCATESNWIAAKNGKVIINENVTRNGNIRCELEPFEFADDFTARTLNRSVVNYSMAVPTDFFKIECTAADGKRYTNYHATTVAKETLNRKVDRVVGFDRPLNIYICGFDSVSRMTFMRKLKETYKHITQDQYGEEHSSKKSAIGTGCVRPTQNINDSEMMEMFSPVTPLKCATESNWIAAKNGKVIINENVTRNGNIRCELEPFEFADDFTARTLNRSVVNYSMAVPTDFFKIECTAADGKRYTNYHATTVAKETLNQKLERVVGFDRPLNIYICGFDSVSRMTFMRKLKETYKHITQVLNGTVLEMYNIVGDGTPAALLPILTGKTEEELPETRRSQRKASFVDVYPFIWKELKRFGYATLYAEDMPSIGTYTYRLKGFKEQPTDHYLRTFYKKVESDTRVTNQKCFGSQSEHRVQLSYVEDFFTTYPREQPKFAFQFHSIYSHNDFNMVELADGPTVEHLKFFQDNGFLNDTVFIVFSDHGARFSSLRRTKQGKLEERNPFVSIILPPWFKEKFPTAVSNLMKNGNRLTTPFDLHATLKSLLNFPPPKVGNLSHRGISLFSEVPASRDCANAGIAPHWCSCLSWKKLPNDALISWFIADELVKAFNERLKKEEKLCAPLRLDSILNAYVSQPKDDYVPFVGAKDTDGREAKFRDRVGMRYDSYTLTIRTNPANAIYEATVLYDVTKRVLLIDLDSVSRVNEYGSSSHCIMSKDSYLAIWCVCYDRLG</sequence>
<proteinExistence type="predicted"/>
<keyword evidence="1" id="KW-0472">Membrane</keyword>
<organism evidence="2">
    <name type="scientific">Trichuris suis</name>
    <name type="common">pig whipworm</name>
    <dbReference type="NCBI Taxonomy" id="68888"/>
    <lineage>
        <taxon>Eukaryota</taxon>
        <taxon>Metazoa</taxon>
        <taxon>Ecdysozoa</taxon>
        <taxon>Nematoda</taxon>
        <taxon>Enoplea</taxon>
        <taxon>Dorylaimia</taxon>
        <taxon>Trichinellida</taxon>
        <taxon>Trichuridae</taxon>
        <taxon>Trichuris</taxon>
    </lineage>
</organism>
<reference evidence="2" key="1">
    <citation type="journal article" date="2014" name="Nat. Genet.">
        <title>Genome and transcriptome of the porcine whipworm Trichuris suis.</title>
        <authorList>
            <person name="Jex A.R."/>
            <person name="Nejsum P."/>
            <person name="Schwarz E.M."/>
            <person name="Hu L."/>
            <person name="Young N.D."/>
            <person name="Hall R.S."/>
            <person name="Korhonen P.K."/>
            <person name="Liao S."/>
            <person name="Thamsborg S."/>
            <person name="Xia J."/>
            <person name="Xu P."/>
            <person name="Wang S."/>
            <person name="Scheerlinck J.P."/>
            <person name="Hofmann A."/>
            <person name="Sternberg P.W."/>
            <person name="Wang J."/>
            <person name="Gasser R.B."/>
        </authorList>
    </citation>
    <scope>NUCLEOTIDE SEQUENCE [LARGE SCALE GENOMIC DNA]</scope>
    <source>
        <strain evidence="2">DCEP-RM93F</strain>
    </source>
</reference>
<dbReference type="PANTHER" id="PTHR10974">
    <property type="entry name" value="FI08016P-RELATED"/>
    <property type="match status" value="1"/>
</dbReference>
<dbReference type="InterPro" id="IPR004245">
    <property type="entry name" value="DUF229"/>
</dbReference>
<feature type="transmembrane region" description="Helical" evidence="1">
    <location>
        <begin position="21"/>
        <end position="39"/>
    </location>
</feature>
<dbReference type="CDD" id="cd16021">
    <property type="entry name" value="ALP_like"/>
    <property type="match status" value="1"/>
</dbReference>
<dbReference type="GO" id="GO:0005615">
    <property type="term" value="C:extracellular space"/>
    <property type="evidence" value="ECO:0007669"/>
    <property type="project" value="TreeGrafter"/>
</dbReference>
<accession>A0A085MRM8</accession>
<keyword evidence="1" id="KW-1133">Transmembrane helix</keyword>